<keyword evidence="3" id="KW-1185">Reference proteome</keyword>
<sequence length="4228" mass="478800">MTTTINASLFAHIENDANLSGTFKLEGNHFGNTVKYMHEYLEELKKTSSVPPDYIQLLNQLHYLTDIEKQLTQFTLSSHSDTSAKIDALGISIAKQLEKLKEGESILLPGGWVHKDGGHAMVYQITRKEDGYDLTAFNAGGGLEFHEKKSGLEKELYNPTKTWHFPEPTSETETNEVGLFIGRLFKALVLTLPEHSKKPYSAKRLYKETLASISYIGGEEVPGGKIPGHAYTGGQLSGTCSQRCLHQMLKIMSKSGKDYELFIFKFKQHALFEYATACLEKRTEPYTASVKEQINLAIENNLKILNSLENLSEKETKYHLAKFAEIKEKLNKTPFTKSPKPVVIDDPLPKLVVKNLNAVAVPPSLIQPTYTKPPKPIDFGDGKNFLSNLEQAVKEIKLIADPVVQYYHLEKLLTALPLEASDPFYTKYDELKYLHQYEAFGKQIDEVQTLLQNLQTKWLKDSQIPSLQIMTLCTATIQMNIEDTIARTKKLPSFMPFIEYTMRTLVGNHSRDPFYATNHPALDNKFKQLQKRFPPYGQKSHTELYNYFKDLLATESTLNEELKLEYQKKYGNETSTLHAHIRTKGLQSLFIISQNLIGNTLDPKFQSLVTKVKNHLDYEVKLRAAINPFFKQQFDARSFMQFTMRDNELLMYSPLYASFIAWQELSTEISKGKYALQDSPARDALMADVTSKSFLTPLEVKSANAIQLNPVKPITDQKNPPPVTQADIIARDYFHLRSEPSLQVLLTIDYFTRNIDKLANESDQRYVEANLFQPGLLSDAFEKPTFLPQFDKFLQTGFRFYDKEGQLTRESLFFIHINYQVSRYLALAGKAEGHRRLADIQVQLLKQLALPNTQEVTYVLQQHLFLTLMTQIELGDKSEQLFARAFEAYYYIQSHANPSIFEDSSHRLEVDKAIAQFQIFAMEQSPKTVKSILKETLAKHPSTQSLKPLEIDDKFPVYKFQNETGNIIEANILLGKLFEKGLARAGVPFTLQNHPLIKRLGLQHIQDCLMSADGKYMVLGDKTDKVYLYYNNDKLTVQKVWEVQGKKETYELVPLTNDHLAKHANSASDHINPELPQVLIDDTMDFWRPLNYDKTSGLLIKNNVPIYSVKGNTFYLLDEKSSDLSQAYTLTHLDPKSRALINAFESNQFIVTEKNPTGDHTVVKLPRYNITLERKPNETSFVHQETGEHLVQASPIHASVAGMVLTSKDDTGNTYSRYLIPVARFYATEQGAEVSDFYPVVHDTQGVIAKTTLEEEWNNNKPKQKPLWDYQNSEKYVSLRMQNGEPVADTVADALYLAYIYLATHQPEKAWKILEDCNTRLGGLTGDPAELQYIQWICNELPHLLPGMSEDAIKKTPPYVACKLKAVNLACDFLLQDRKFDLVEPQTGSTANATYAKLTYERLENFQKQLPNTIYNLFSRLQTMHRYMPHSYALSMHERKRLLDYYHQTQERQPLGTLGYEWLKLSLETILQEKETLLARAKSAPPSEADIKRLALIDKHLKKFKAVNAKSSILELVPLDLSLPTEITIKRGHLPFVTKTTVEDWENKLPGDKRLQVSALEPSVKILSSDIKESTFLINFPAYFQIALFDEDPQQSKRLLDFCRQTLIAHRHVPLADQESNVPLLCNILYRIAHNRALAQSQFSAAEVQFTDVVSSVKTYPIPALQVYQAKDVYQEILATPEEILERKRPERIPLVTPTLDNSSLLEQPAIKKGLTTLGKSEHIAFNELVLNYRQLHEKGNNALLTASSEEDAGKILLEFEQKQKELALKIVEEPYFKAIELIIKTEQDLLKQAERSWDAALELANQGPEDPALAQKWQIEKQAQSRPTLTKVDLMSMYCRADVAYTVEKTGLDTTTKAQQLQNLIHTALVGDIQAKLVKNVNENLKKAGKTGDANYAMKVLDVLARESIPGLDKPATVIIQHEEDILLRTRQVSALKALLERPENGVGFKERIEKIIPGGGKSKVILPILAEEKAQGDNLVIIEVPPALLATNHVDFNRTSQRLFGKRAYRFEFNRDSNSSAARLEQLYRQFTEVMTTRSYLVTTGDAMQSLELKYIELLRSKERDAEWKQQVYWCDKLTGLLRNYGDCIIDEVHQGLWLKKKLNYTSGEPKPLSPALIKNSIALFNLIDLDFIKKAPQLPDSYNWAPFKNELANKLLATSGPLHQFADNAVLRYGPQAQQELIAYLEGKAKTMPAAVINATPEEKATLAFFKRQVSELLSETLRRKLNANYGASKRENLSPIEYTLAIPYVGNNVANEQSRFGNELEAINLTTQMMLIKGLSIELFKERILEWQALARQELFQNPVFTQMDQTPTARGFALLEKENGSTLTLSQINVDDPQQMSLLFERHRYNRSLIFPLLQERSLKQIHHDGAIIPSDSFNHVDLYRSVQGVSGTPSNHTTFHQRLSYDPKSSFGSDDYIVELLRSKKTRVSTLNYENVAQFVEEVLTKSAHPSHVRAIIDINATFTGVSNLDAAKTIASFIQKKLKENESYFSKPIKQVLYFNDDQVLCALDISSAKTIVLGTSDEKEINRLLRSTPEERFTYYDQAHTLGTDITQFENAHGIVLADEKDSFQGVIQGNMRFRGISQAQTLEFILPTRLNLTLDELIERLKENDKKTLWLDNLFATKAQMANLLRRTALSLIQDLPSEDAEHKAELAANFEEFFVDTPSLDLFALYGAVNKKQALLDILGSHKKQLFALWNECRKKANLSIEDESGAAFVALETIIKTAVPYCLPEYDSAEEGHGKEVQVQKEVQKQVQVERIALNACFNPKLKEKGTLDWVYSSFKANIAQRTSTLNAFSNTKAVFSDNLHVSINYAETYVGQKDHINVFMKPVFLVWYHLEGTQLHATIITPQEAEQLASRIESYKDSWIATTQDTVFKGTRPAKMLDNKHYLSLREQVRFFNGEFSSLLNQESPLTWLQEESVEKISFFENNLQAYRPGCEVALQQLKTALTQGNIEGLIYISEHPFEDLTKFNWKTLFPKTIATQAAEYQKVAQAFVYLNQNALVKTVSVETIQQQFNLPINSLGFIEDHIKNLTNIKKLFDRIRENPNKPFLTDQLTEEEKKSLEKCLGMPLSLFCEQHNIKPSEEESVDKLLIAGIEALHLMSRYPALQGNETVMHCFEVLARDTKSPQVLSALLKTANPSETLIANIVQNDALNNTLINTLLDLPITLHPIFLGRFATVCQSIELIQKIIKRTEINTLVLATILQLDFLEEEQLLSILALIKGESLLEDVYNHKKATDSVRIAVYKHPALSNRLLMSILPQIKSTEDLVLILQHPTAIDAKVLEKIVSISTEETVLLAVISHPSATYEVIRKALNSGTFSPAVALNLITFAGEATQGHALLKTITEKIFAQYPLSQPPATEEWEDILVTIFKKYEKSSNAYHIMGVISQNQKSISPRLGISILKIFGPSMLQTLPLKEIIEIADEETLNTLVDYRKTGKLLSDEILLSLAKACQSKGQPFIDSFLARMDLSEVVLKAVLKNPDLQERQLLLILQRIKQSDTLQQVYQHPGATNLVHQKIFKHSALSKEFVESLLTQKKLDDDSLSIILEHPTAVEEKTLELAVQGEFNSQTLYQVLSHPNATFNVMSIAVDSNGFSPGMAEEVITKSTVIGNHDLLQKLTKKTFAKYEEAVDSNTSVKRDWEKELANIFAKYSAFQNAKEGEDLTEIIKQHKEKLSSAVGITILRQFGQTMAAHLPFEKMINEASNDDLKILVENVNTGNLSEDLLIALAKKCQDQNVIQKLLGRVDITDKVLQTILTKTNLTSEQLVIILNKASDAQTLKLIFNHAKATNTVREKLYKHPALSPELVIDIFKNVISNSEVTQILQHKTAINLAVLKELAKNAFNSHVLLETVSHSKATKEVMDIAITNAQFSPQVAQKITVETTVADDHGLLQKLARKLFAQTKTADTPEAWDGCLSDIFAKYSKANIENASTDMQEIIKEQPVERPQLALNALRYFGKSILSHLPLQEMVDCAEENDVEVLLDLNNIDNGELSGEQLQSLAKKCATPDLISKLLVRGDLTANVLQSLFSQAPCYEQMRQILTHNQVTETMRNQWLAELQTDCSMLEKVASKSKKPEDKLEVSLERLKIKACKHALKAVHDHKYEAVATAALGLHQKLREEYTNYSQKRSSAEEFQHNCEDAIGKEDYKILAEHRGYKKLFVDIINVILAVLSIYKLTQISSGKWRFFEAKTASKQAVESIDESIKENIAANKGNS</sequence>
<dbReference type="RefSeq" id="WP_275088842.1">
    <property type="nucleotide sequence ID" value="NZ_CP119078.1"/>
</dbReference>
<name>A0ABY8AR64_9GAMM</name>
<feature type="domain" description="DUF3638" evidence="1">
    <location>
        <begin position="1913"/>
        <end position="2116"/>
    </location>
</feature>
<proteinExistence type="predicted"/>
<organism evidence="2 3">
    <name type="scientific">Legionella cardiaca</name>
    <dbReference type="NCBI Taxonomy" id="1071983"/>
    <lineage>
        <taxon>Bacteria</taxon>
        <taxon>Pseudomonadati</taxon>
        <taxon>Pseudomonadota</taxon>
        <taxon>Gammaproteobacteria</taxon>
        <taxon>Legionellales</taxon>
        <taxon>Legionellaceae</taxon>
        <taxon>Legionella</taxon>
    </lineage>
</organism>
<dbReference type="InterPro" id="IPR022099">
    <property type="entry name" value="DUF3638"/>
</dbReference>
<protein>
    <submittedName>
        <fullName evidence="2">DUF3638 domain-containing protein</fullName>
    </submittedName>
</protein>
<dbReference type="Pfam" id="PF12340">
    <property type="entry name" value="DUF3638"/>
    <property type="match status" value="1"/>
</dbReference>
<dbReference type="EMBL" id="CP119078">
    <property type="protein sequence ID" value="WED43028.1"/>
    <property type="molecule type" value="Genomic_DNA"/>
</dbReference>
<gene>
    <name evidence="2" type="ORF">PXX05_14185</name>
</gene>
<dbReference type="Proteomes" id="UP001222087">
    <property type="component" value="Chromosome"/>
</dbReference>
<evidence type="ECO:0000313" key="3">
    <source>
        <dbReference type="Proteomes" id="UP001222087"/>
    </source>
</evidence>
<reference evidence="2 3" key="1">
    <citation type="submission" date="2023-02" db="EMBL/GenBank/DDBJ databases">
        <title>Genome Sequence of L. cardiaca H63T.</title>
        <authorList>
            <person name="Lopez A.E."/>
            <person name="Cianciotto N.P."/>
        </authorList>
    </citation>
    <scope>NUCLEOTIDE SEQUENCE [LARGE SCALE GENOMIC DNA]</scope>
    <source>
        <strain evidence="2 3">H63</strain>
    </source>
</reference>
<evidence type="ECO:0000313" key="2">
    <source>
        <dbReference type="EMBL" id="WED43028.1"/>
    </source>
</evidence>
<accession>A0ABY8AR64</accession>
<evidence type="ECO:0000259" key="1">
    <source>
        <dbReference type="Pfam" id="PF12340"/>
    </source>
</evidence>